<organism evidence="2 3">
    <name type="scientific">Hevea brasiliensis</name>
    <name type="common">Para rubber tree</name>
    <name type="synonym">Siphonia brasiliensis</name>
    <dbReference type="NCBI Taxonomy" id="3981"/>
    <lineage>
        <taxon>Eukaryota</taxon>
        <taxon>Viridiplantae</taxon>
        <taxon>Streptophyta</taxon>
        <taxon>Embryophyta</taxon>
        <taxon>Tracheophyta</taxon>
        <taxon>Spermatophyta</taxon>
        <taxon>Magnoliopsida</taxon>
        <taxon>eudicotyledons</taxon>
        <taxon>Gunneridae</taxon>
        <taxon>Pentapetalae</taxon>
        <taxon>rosids</taxon>
        <taxon>fabids</taxon>
        <taxon>Malpighiales</taxon>
        <taxon>Euphorbiaceae</taxon>
        <taxon>Crotonoideae</taxon>
        <taxon>Micrandreae</taxon>
        <taxon>Hevea</taxon>
    </lineage>
</organism>
<dbReference type="Proteomes" id="UP000467840">
    <property type="component" value="Chromosome 7"/>
</dbReference>
<dbReference type="Pfam" id="PF10551">
    <property type="entry name" value="MULE"/>
    <property type="match status" value="1"/>
</dbReference>
<accession>A0A6A6L499</accession>
<gene>
    <name evidence="2" type="ORF">GH714_032407</name>
</gene>
<evidence type="ECO:0000313" key="2">
    <source>
        <dbReference type="EMBL" id="KAF2295275.1"/>
    </source>
</evidence>
<protein>
    <recommendedName>
        <fullName evidence="1">MULE transposase domain-containing protein</fullName>
    </recommendedName>
</protein>
<evidence type="ECO:0000259" key="1">
    <source>
        <dbReference type="Pfam" id="PF10551"/>
    </source>
</evidence>
<feature type="domain" description="MULE transposase" evidence="1">
    <location>
        <begin position="29"/>
        <end position="95"/>
    </location>
</feature>
<dbReference type="InterPro" id="IPR018289">
    <property type="entry name" value="MULE_transposase_dom"/>
</dbReference>
<evidence type="ECO:0000313" key="3">
    <source>
        <dbReference type="Proteomes" id="UP000467840"/>
    </source>
</evidence>
<name>A0A6A6L499_HEVBR</name>
<dbReference type="PANTHER" id="PTHR31973">
    <property type="entry name" value="POLYPROTEIN, PUTATIVE-RELATED"/>
    <property type="match status" value="1"/>
</dbReference>
<keyword evidence="3" id="KW-1185">Reference proteome</keyword>
<sequence>MKKVGDGTNVQEILHWLFKFEKRIWWDANHAFRVVEGENEESWRWYLERLFENLGIIDGMGLTIMSDQQKGLAKAIKELVPQAEYRNCARHIYANWKKMHRGEEYRKLFWKAAYTKNDAQWKMYSNAIMDIDSKAYDEFIKQDPTIFCRAFINTLPKCDVVTSNLVETFNSYICKMLGERSVEFVYGPAPASIIAVAQAVQKE</sequence>
<dbReference type="EMBL" id="JAAGAX010000013">
    <property type="protein sequence ID" value="KAF2295275.1"/>
    <property type="molecule type" value="Genomic_DNA"/>
</dbReference>
<proteinExistence type="predicted"/>
<comment type="caution">
    <text evidence="2">The sequence shown here is derived from an EMBL/GenBank/DDBJ whole genome shotgun (WGS) entry which is preliminary data.</text>
</comment>
<dbReference type="AlphaFoldDB" id="A0A6A6L499"/>
<reference evidence="2 3" key="1">
    <citation type="journal article" date="2020" name="Mol. Plant">
        <title>The Chromosome-Based Rubber Tree Genome Provides New Insights into Spurge Genome Evolution and Rubber Biosynthesis.</title>
        <authorList>
            <person name="Liu J."/>
            <person name="Shi C."/>
            <person name="Shi C.C."/>
            <person name="Li W."/>
            <person name="Zhang Q.J."/>
            <person name="Zhang Y."/>
            <person name="Li K."/>
            <person name="Lu H.F."/>
            <person name="Shi C."/>
            <person name="Zhu S.T."/>
            <person name="Xiao Z.Y."/>
            <person name="Nan H."/>
            <person name="Yue Y."/>
            <person name="Zhu X.G."/>
            <person name="Wu Y."/>
            <person name="Hong X.N."/>
            <person name="Fan G.Y."/>
            <person name="Tong Y."/>
            <person name="Zhang D."/>
            <person name="Mao C.L."/>
            <person name="Liu Y.L."/>
            <person name="Hao S.J."/>
            <person name="Liu W.Q."/>
            <person name="Lv M.Q."/>
            <person name="Zhang H.B."/>
            <person name="Liu Y."/>
            <person name="Hu-Tang G.R."/>
            <person name="Wang J.P."/>
            <person name="Wang J.H."/>
            <person name="Sun Y.H."/>
            <person name="Ni S.B."/>
            <person name="Chen W.B."/>
            <person name="Zhang X.C."/>
            <person name="Jiao Y.N."/>
            <person name="Eichler E.E."/>
            <person name="Li G.H."/>
            <person name="Liu X."/>
            <person name="Gao L.Z."/>
        </authorList>
    </citation>
    <scope>NUCLEOTIDE SEQUENCE [LARGE SCALE GENOMIC DNA]</scope>
    <source>
        <strain evidence="3">cv. GT1</strain>
        <tissue evidence="2">Leaf</tissue>
    </source>
</reference>
<dbReference type="PANTHER" id="PTHR31973:SF187">
    <property type="entry name" value="MUTATOR TRANSPOSASE MUDRA PROTEIN"/>
    <property type="match status" value="1"/>
</dbReference>